<reference evidence="3" key="1">
    <citation type="journal article" date="2013" name="Nat. Genet.">
        <title>The draft genomes of soft-shell turtle and green sea turtle yield insights into the development and evolution of the turtle-specific body plan.</title>
        <authorList>
            <person name="Wang Z."/>
            <person name="Pascual-Anaya J."/>
            <person name="Zadissa A."/>
            <person name="Li W."/>
            <person name="Niimura Y."/>
            <person name="Huang Z."/>
            <person name="Li C."/>
            <person name="White S."/>
            <person name="Xiong Z."/>
            <person name="Fang D."/>
            <person name="Wang B."/>
            <person name="Ming Y."/>
            <person name="Chen Y."/>
            <person name="Zheng Y."/>
            <person name="Kuraku S."/>
            <person name="Pignatelli M."/>
            <person name="Herrero J."/>
            <person name="Beal K."/>
            <person name="Nozawa M."/>
            <person name="Li Q."/>
            <person name="Wang J."/>
            <person name="Zhang H."/>
            <person name="Yu L."/>
            <person name="Shigenobu S."/>
            <person name="Wang J."/>
            <person name="Liu J."/>
            <person name="Flicek P."/>
            <person name="Searle S."/>
            <person name="Wang J."/>
            <person name="Kuratani S."/>
            <person name="Yin Y."/>
            <person name="Aken B."/>
            <person name="Zhang G."/>
            <person name="Irie N."/>
        </authorList>
    </citation>
    <scope>NUCLEOTIDE SEQUENCE [LARGE SCALE GENOMIC DNA]</scope>
</reference>
<feature type="compositionally biased region" description="Polar residues" evidence="1">
    <location>
        <begin position="112"/>
        <end position="130"/>
    </location>
</feature>
<feature type="compositionally biased region" description="Low complexity" evidence="1">
    <location>
        <begin position="136"/>
        <end position="146"/>
    </location>
</feature>
<sequence length="325" mass="35533">MLQRHLVTTGEFAPLWTSVPLVVVNMEGQINGVLPCIILANHVNKFSSVEDEMEIATVRHRPEALELLEAQSKFTKKELQILYRGFKNEKPLAGRAGLFTCHVAPFGLEQQTAATGSRNQPSLRTRQVNKPAQPARGFSRTSGGTSLGTTDLRHNWKGFKNCKHLCISAECTTGTGLHPALLPFTGAQEVSEETRLPDLESVPHSEGKPNLEMISEVQLLPLWQGILSQMDTWRLPVHQAYEAWNGDDGLGVRSYPQTAGVLELAAASFAGAWSRPCLAVTRKLTVAVVVVGEGAPPSISSYQSPMEDALNRNGWRWSTRAAGCD</sequence>
<keyword evidence="3" id="KW-1185">Reference proteome</keyword>
<feature type="region of interest" description="Disordered" evidence="1">
    <location>
        <begin position="112"/>
        <end position="146"/>
    </location>
</feature>
<dbReference type="AlphaFoldDB" id="M7AP97"/>
<dbReference type="eggNOG" id="KOG0044">
    <property type="taxonomic scope" value="Eukaryota"/>
</dbReference>
<protein>
    <submittedName>
        <fullName evidence="2">Kv channel-interacting protein 4</fullName>
    </submittedName>
</protein>
<evidence type="ECO:0000256" key="1">
    <source>
        <dbReference type="SAM" id="MobiDB-lite"/>
    </source>
</evidence>
<dbReference type="Gene3D" id="1.10.238.10">
    <property type="entry name" value="EF-hand"/>
    <property type="match status" value="1"/>
</dbReference>
<proteinExistence type="predicted"/>
<accession>M7AP97</accession>
<dbReference type="EMBL" id="KB580774">
    <property type="protein sequence ID" value="EMP26374.1"/>
    <property type="molecule type" value="Genomic_DNA"/>
</dbReference>
<organism evidence="2 3">
    <name type="scientific">Chelonia mydas</name>
    <name type="common">Green sea-turtle</name>
    <name type="synonym">Chelonia agassizi</name>
    <dbReference type="NCBI Taxonomy" id="8469"/>
    <lineage>
        <taxon>Eukaryota</taxon>
        <taxon>Metazoa</taxon>
        <taxon>Chordata</taxon>
        <taxon>Craniata</taxon>
        <taxon>Vertebrata</taxon>
        <taxon>Euteleostomi</taxon>
        <taxon>Archelosauria</taxon>
        <taxon>Testudinata</taxon>
        <taxon>Testudines</taxon>
        <taxon>Cryptodira</taxon>
        <taxon>Durocryptodira</taxon>
        <taxon>Americhelydia</taxon>
        <taxon>Chelonioidea</taxon>
        <taxon>Cheloniidae</taxon>
        <taxon>Chelonia</taxon>
    </lineage>
</organism>
<name>M7AP97_CHEMY</name>
<evidence type="ECO:0000313" key="3">
    <source>
        <dbReference type="Proteomes" id="UP000031443"/>
    </source>
</evidence>
<dbReference type="Proteomes" id="UP000031443">
    <property type="component" value="Unassembled WGS sequence"/>
</dbReference>
<dbReference type="STRING" id="8469.M7AP97"/>
<gene>
    <name evidence="2" type="ORF">UY3_16546</name>
</gene>
<evidence type="ECO:0000313" key="2">
    <source>
        <dbReference type="EMBL" id="EMP26374.1"/>
    </source>
</evidence>